<feature type="domain" description="HTH cro/C1-type" evidence="1">
    <location>
        <begin position="52"/>
        <end position="95"/>
    </location>
</feature>
<evidence type="ECO:0000313" key="2">
    <source>
        <dbReference type="EMBL" id="NIF02021.1"/>
    </source>
</evidence>
<accession>A0ABX0R405</accession>
<dbReference type="Gene3D" id="1.10.260.40">
    <property type="entry name" value="lambda repressor-like DNA-binding domains"/>
    <property type="match status" value="1"/>
</dbReference>
<dbReference type="SMART" id="SM00530">
    <property type="entry name" value="HTH_XRE"/>
    <property type="match status" value="1"/>
</dbReference>
<protein>
    <submittedName>
        <fullName evidence="2">Helix-turn-helix domain-containing protein</fullName>
    </submittedName>
</protein>
<evidence type="ECO:0000313" key="3">
    <source>
        <dbReference type="Proteomes" id="UP000780690"/>
    </source>
</evidence>
<gene>
    <name evidence="2" type="ORF">F3J38_18465</name>
</gene>
<dbReference type="RefSeq" id="WP_052696599.1">
    <property type="nucleotide sequence ID" value="NZ_JBGMNI010000028.1"/>
</dbReference>
<proteinExistence type="predicted"/>
<dbReference type="EMBL" id="VWXD01000006">
    <property type="protein sequence ID" value="NIF02021.1"/>
    <property type="molecule type" value="Genomic_DNA"/>
</dbReference>
<dbReference type="Pfam" id="PF01381">
    <property type="entry name" value="HTH_3"/>
    <property type="match status" value="1"/>
</dbReference>
<dbReference type="Proteomes" id="UP000780690">
    <property type="component" value="Unassembled WGS sequence"/>
</dbReference>
<organism evidence="2 3">
    <name type="scientific">Candidatus Pantoea formicae</name>
    <dbReference type="NCBI Taxonomy" id="2608355"/>
    <lineage>
        <taxon>Bacteria</taxon>
        <taxon>Pseudomonadati</taxon>
        <taxon>Pseudomonadota</taxon>
        <taxon>Gammaproteobacteria</taxon>
        <taxon>Enterobacterales</taxon>
        <taxon>Erwiniaceae</taxon>
        <taxon>Pantoea</taxon>
    </lineage>
</organism>
<dbReference type="SUPFAM" id="SSF47413">
    <property type="entry name" value="lambda repressor-like DNA-binding domains"/>
    <property type="match status" value="1"/>
</dbReference>
<dbReference type="InterPro" id="IPR010982">
    <property type="entry name" value="Lambda_DNA-bd_dom_sf"/>
</dbReference>
<name>A0ABX0R405_9GAMM</name>
<dbReference type="CDD" id="cd00093">
    <property type="entry name" value="HTH_XRE"/>
    <property type="match status" value="1"/>
</dbReference>
<dbReference type="PROSITE" id="PS50943">
    <property type="entry name" value="HTH_CROC1"/>
    <property type="match status" value="1"/>
</dbReference>
<reference evidence="2 3" key="1">
    <citation type="journal article" date="2019" name="bioRxiv">
        <title>Bacteria contribute to plant secondary compound degradation in a generalist herbivore system.</title>
        <authorList>
            <person name="Francoeur C.B."/>
            <person name="Khadempour L."/>
            <person name="Moreira-Soto R.D."/>
            <person name="Gotting K."/>
            <person name="Book A.J."/>
            <person name="Pinto-Tomas A.A."/>
            <person name="Keefover-Ring K."/>
            <person name="Currie C.R."/>
        </authorList>
    </citation>
    <scope>NUCLEOTIDE SEQUENCE [LARGE SCALE GENOMIC DNA]</scope>
    <source>
        <strain evidence="2 3">Acro-805</strain>
    </source>
</reference>
<keyword evidence="3" id="KW-1185">Reference proteome</keyword>
<sequence>MRINRRVLKMHAMMKRQFKAGLISADMMQEADAIFAEAKLEAMKDSITGERIKAMRAREKLSQSQFAERIEVSTTCLQKWERGATKPKGIVALALRHIEAKGLDDFLAV</sequence>
<evidence type="ECO:0000259" key="1">
    <source>
        <dbReference type="PROSITE" id="PS50943"/>
    </source>
</evidence>
<comment type="caution">
    <text evidence="2">The sequence shown here is derived from an EMBL/GenBank/DDBJ whole genome shotgun (WGS) entry which is preliminary data.</text>
</comment>
<dbReference type="InterPro" id="IPR001387">
    <property type="entry name" value="Cro/C1-type_HTH"/>
</dbReference>